<dbReference type="Pfam" id="PF13289">
    <property type="entry name" value="SIR2_2"/>
    <property type="match status" value="1"/>
</dbReference>
<keyword evidence="2" id="KW-1185">Reference proteome</keyword>
<evidence type="ECO:0000313" key="1">
    <source>
        <dbReference type="EMBL" id="SFE82969.1"/>
    </source>
</evidence>
<dbReference type="AlphaFoldDB" id="A0A1I2DRA3"/>
<reference evidence="2" key="1">
    <citation type="submission" date="2016-10" db="EMBL/GenBank/DDBJ databases">
        <authorList>
            <person name="Varghese N."/>
            <person name="Submissions S."/>
        </authorList>
    </citation>
    <scope>NUCLEOTIDE SEQUENCE [LARGE SCALE GENOMIC DNA]</scope>
    <source>
        <strain evidence="2">ATCC 25963</strain>
    </source>
</reference>
<dbReference type="RefSeq" id="WP_096327243.1">
    <property type="nucleotide sequence ID" value="NZ_FOMX01000020.1"/>
</dbReference>
<dbReference type="OrthoDB" id="3676657at2"/>
<protein>
    <submittedName>
        <fullName evidence="1">SIR2-like domain-containing protein</fullName>
    </submittedName>
</protein>
<evidence type="ECO:0000313" key="2">
    <source>
        <dbReference type="Proteomes" id="UP000199400"/>
    </source>
</evidence>
<proteinExistence type="predicted"/>
<organism evidence="1 2">
    <name type="scientific">Nannocystis exedens</name>
    <dbReference type="NCBI Taxonomy" id="54"/>
    <lineage>
        <taxon>Bacteria</taxon>
        <taxon>Pseudomonadati</taxon>
        <taxon>Myxococcota</taxon>
        <taxon>Polyangia</taxon>
        <taxon>Nannocystales</taxon>
        <taxon>Nannocystaceae</taxon>
        <taxon>Nannocystis</taxon>
    </lineage>
</organism>
<dbReference type="STRING" id="54.SAMN02745121_05699"/>
<dbReference type="Proteomes" id="UP000199400">
    <property type="component" value="Unassembled WGS sequence"/>
</dbReference>
<gene>
    <name evidence="1" type="ORF">SAMN02745121_05699</name>
</gene>
<sequence>MPSQLTDAEWSQLLSRIERGECTPFLGPGVALGRLPLPGDLAMRWADEYQYPLEDRWNLPRVAQYLELEKGPRWLREELAKALADAAAAEPGADALQLLAELPFSTYITTGYDDLLARALRAAQLRRDERRTPRKPRLDFCRWHETLRSAAMQTPFEADPHYQPSADEPFVFHLLGQAAFPQSLVLTETDHYDLFVATARHPNIVPPTVHRALRGGPLLFIGQPLTDANFRALARSLGGADYRGLQEGTLSVHVRPEGNDAAIHYLERHFGEQRIKLYWGTPLGFLQELRERWLRDHE</sequence>
<dbReference type="EMBL" id="FOMX01000020">
    <property type="protein sequence ID" value="SFE82969.1"/>
    <property type="molecule type" value="Genomic_DNA"/>
</dbReference>
<name>A0A1I2DRA3_9BACT</name>
<accession>A0A1I2DRA3</accession>